<accession>A0A7C4NSM9</accession>
<dbReference type="AlphaFoldDB" id="A0A7C4NSM9"/>
<name>A0A7C4NSM9_9BACT</name>
<gene>
    <name evidence="2" type="ORF">ENM15_02700</name>
    <name evidence="1" type="ORF">ENT66_01535</name>
</gene>
<evidence type="ECO:0008006" key="3">
    <source>
        <dbReference type="Google" id="ProtNLM"/>
    </source>
</evidence>
<comment type="caution">
    <text evidence="1">The sequence shown here is derived from an EMBL/GenBank/DDBJ whole genome shotgun (WGS) entry which is preliminary data.</text>
</comment>
<reference evidence="1" key="1">
    <citation type="journal article" date="2020" name="mSystems">
        <title>Genome- and Community-Level Interaction Insights into Carbon Utilization and Element Cycling Functions of Hydrothermarchaeota in Hydrothermal Sediment.</title>
        <authorList>
            <person name="Zhou Z."/>
            <person name="Liu Y."/>
            <person name="Xu W."/>
            <person name="Pan J."/>
            <person name="Luo Z.H."/>
            <person name="Li M."/>
        </authorList>
    </citation>
    <scope>NUCLEOTIDE SEQUENCE [LARGE SCALE GENOMIC DNA]</scope>
    <source>
        <strain evidence="2">SpSt-106</strain>
        <strain evidence="1">SpSt-6</strain>
    </source>
</reference>
<proteinExistence type="predicted"/>
<evidence type="ECO:0000313" key="1">
    <source>
        <dbReference type="EMBL" id="HGQ85097.1"/>
    </source>
</evidence>
<organism evidence="1">
    <name type="scientific">Thermodesulfobacterium geofontis</name>
    <dbReference type="NCBI Taxonomy" id="1295609"/>
    <lineage>
        <taxon>Bacteria</taxon>
        <taxon>Pseudomonadati</taxon>
        <taxon>Thermodesulfobacteriota</taxon>
        <taxon>Thermodesulfobacteria</taxon>
        <taxon>Thermodesulfobacteriales</taxon>
        <taxon>Thermodesulfobacteriaceae</taxon>
        <taxon>Thermodesulfobacterium</taxon>
    </lineage>
</organism>
<evidence type="ECO:0000313" key="2">
    <source>
        <dbReference type="EMBL" id="HHQ15711.1"/>
    </source>
</evidence>
<dbReference type="EMBL" id="DRWR01000048">
    <property type="protein sequence ID" value="HHQ15711.1"/>
    <property type="molecule type" value="Genomic_DNA"/>
</dbReference>
<sequence>MRCPGQDTRYWKEDAIFEIQCPNCGTAVEFFKDDTTRQCSNCKKILVNPEMDFGCALYCQYADICLGELPKELLQDRSTLIKERIALEVEKRIPKELFKEIKRVCQALKNSAKERGISLGLSLLLLYFYYLTPDERKKVAQKVQLPKSIFKEIELKLKDLKEKLSPEELLKTLNSK</sequence>
<protein>
    <recommendedName>
        <fullName evidence="3">Phosphohydrolase</fullName>
    </recommendedName>
</protein>
<dbReference type="EMBL" id="DSZN01000027">
    <property type="protein sequence ID" value="HGQ85097.1"/>
    <property type="molecule type" value="Genomic_DNA"/>
</dbReference>